<dbReference type="EMBL" id="JBFOLK010000007">
    <property type="protein sequence ID" value="KAL2500002.1"/>
    <property type="molecule type" value="Genomic_DNA"/>
</dbReference>
<dbReference type="SUPFAM" id="SSF49870">
    <property type="entry name" value="Osmotin, thaumatin-like protein"/>
    <property type="match status" value="1"/>
</dbReference>
<gene>
    <name evidence="1" type="ORF">Adt_25552</name>
</gene>
<protein>
    <submittedName>
        <fullName evidence="1">Osmotin/thaumatin-like superfamily</fullName>
    </submittedName>
</protein>
<name>A0ABD1SK05_9LAMI</name>
<reference evidence="2" key="1">
    <citation type="submission" date="2024-07" db="EMBL/GenBank/DDBJ databases">
        <title>Two chromosome-level genome assemblies of Korean endemic species Abeliophyllum distichum and Forsythia ovata (Oleaceae).</title>
        <authorList>
            <person name="Jang H."/>
        </authorList>
    </citation>
    <scope>NUCLEOTIDE SEQUENCE [LARGE SCALE GENOMIC DNA]</scope>
</reference>
<dbReference type="AlphaFoldDB" id="A0ABD1SK05"/>
<dbReference type="InterPro" id="IPR037176">
    <property type="entry name" value="Osmotin/thaumatin-like_sf"/>
</dbReference>
<organism evidence="1 2">
    <name type="scientific">Abeliophyllum distichum</name>
    <dbReference type="NCBI Taxonomy" id="126358"/>
    <lineage>
        <taxon>Eukaryota</taxon>
        <taxon>Viridiplantae</taxon>
        <taxon>Streptophyta</taxon>
        <taxon>Embryophyta</taxon>
        <taxon>Tracheophyta</taxon>
        <taxon>Spermatophyta</taxon>
        <taxon>Magnoliopsida</taxon>
        <taxon>eudicotyledons</taxon>
        <taxon>Gunneridae</taxon>
        <taxon>Pentapetalae</taxon>
        <taxon>asterids</taxon>
        <taxon>lamiids</taxon>
        <taxon>Lamiales</taxon>
        <taxon>Oleaceae</taxon>
        <taxon>Forsythieae</taxon>
        <taxon>Abeliophyllum</taxon>
    </lineage>
</organism>
<evidence type="ECO:0000313" key="1">
    <source>
        <dbReference type="EMBL" id="KAL2500002.1"/>
    </source>
</evidence>
<sequence length="106" mass="12069">MRREWCRSACNISRVHPDGDAGMDFYDVSLVDGYNVPMLGDLLGDELRWRICSRARARAWLLGRSSTAAAVRTARPMPASRRRILRCLRAHVHVHTTTPIMIKPEP</sequence>
<evidence type="ECO:0000313" key="2">
    <source>
        <dbReference type="Proteomes" id="UP001604336"/>
    </source>
</evidence>
<proteinExistence type="predicted"/>
<accession>A0ABD1SK05</accession>
<dbReference type="Proteomes" id="UP001604336">
    <property type="component" value="Unassembled WGS sequence"/>
</dbReference>
<comment type="caution">
    <text evidence="1">The sequence shown here is derived from an EMBL/GenBank/DDBJ whole genome shotgun (WGS) entry which is preliminary data.</text>
</comment>
<dbReference type="Gene3D" id="2.60.110.10">
    <property type="entry name" value="Thaumatin"/>
    <property type="match status" value="1"/>
</dbReference>
<keyword evidence="2" id="KW-1185">Reference proteome</keyword>